<dbReference type="RefSeq" id="WP_255387631.1">
    <property type="nucleotide sequence ID" value="NZ_CP101508.1"/>
</dbReference>
<sequence length="87" mass="9987">MNPTDFLKKNIIDHLMKQGINQANAEYCALQGVNFYQKKSANTKDAFKDACNHAGLIAEQRCFGFKYKPPVSKSTRRNKRPQEAFDF</sequence>
<accession>A0ABY5GB59</accession>
<organism evidence="1 2">
    <name type="scientific">Photobacterium atrarenae</name>
    <dbReference type="NCBI Taxonomy" id="865757"/>
    <lineage>
        <taxon>Bacteria</taxon>
        <taxon>Pseudomonadati</taxon>
        <taxon>Pseudomonadota</taxon>
        <taxon>Gammaproteobacteria</taxon>
        <taxon>Vibrionales</taxon>
        <taxon>Vibrionaceae</taxon>
        <taxon>Photobacterium</taxon>
    </lineage>
</organism>
<gene>
    <name evidence="1" type="ORF">NNL38_08490</name>
</gene>
<protein>
    <submittedName>
        <fullName evidence="1">Uncharacterized protein</fullName>
    </submittedName>
</protein>
<reference evidence="1" key="1">
    <citation type="submission" date="2022-07" db="EMBL/GenBank/DDBJ databases">
        <title>Genome sequencing of Photobacterium atrarenae GJH2-4.</title>
        <authorList>
            <person name="Park S.-J."/>
        </authorList>
    </citation>
    <scope>NUCLEOTIDE SEQUENCE</scope>
    <source>
        <strain evidence="1">GJH2-4</strain>
    </source>
</reference>
<evidence type="ECO:0000313" key="1">
    <source>
        <dbReference type="EMBL" id="UTV26419.1"/>
    </source>
</evidence>
<dbReference type="Proteomes" id="UP001057998">
    <property type="component" value="Chromosome 1"/>
</dbReference>
<evidence type="ECO:0000313" key="2">
    <source>
        <dbReference type="Proteomes" id="UP001057998"/>
    </source>
</evidence>
<dbReference type="EMBL" id="CP101508">
    <property type="protein sequence ID" value="UTV26419.1"/>
    <property type="molecule type" value="Genomic_DNA"/>
</dbReference>
<name>A0ABY5GB59_9GAMM</name>
<proteinExistence type="predicted"/>
<keyword evidence="2" id="KW-1185">Reference proteome</keyword>